<comment type="caution">
    <text evidence="10">The sequence shown here is derived from an EMBL/GenBank/DDBJ whole genome shotgun (WGS) entry which is preliminary data.</text>
</comment>
<accession>A0A0N0IQV7</accession>
<keyword evidence="5" id="KW-0547">Nucleotide-binding</keyword>
<keyword evidence="6 10" id="KW-0418">Kinase</keyword>
<dbReference type="EMBL" id="LJJR01000012">
    <property type="protein sequence ID" value="KPD32138.1"/>
    <property type="molecule type" value="Genomic_DNA"/>
</dbReference>
<evidence type="ECO:0000259" key="9">
    <source>
        <dbReference type="PROSITE" id="PS50109"/>
    </source>
</evidence>
<organism evidence="10 11">
    <name type="scientific">Thermus scotoductus</name>
    <dbReference type="NCBI Taxonomy" id="37636"/>
    <lineage>
        <taxon>Bacteria</taxon>
        <taxon>Thermotogati</taxon>
        <taxon>Deinococcota</taxon>
        <taxon>Deinococci</taxon>
        <taxon>Thermales</taxon>
        <taxon>Thermaceae</taxon>
        <taxon>Thermus</taxon>
    </lineage>
</organism>
<dbReference type="InterPro" id="IPR036890">
    <property type="entry name" value="HATPase_C_sf"/>
</dbReference>
<dbReference type="InterPro" id="IPR050482">
    <property type="entry name" value="Sensor_HK_TwoCompSys"/>
</dbReference>
<dbReference type="PROSITE" id="PS50109">
    <property type="entry name" value="HIS_KIN"/>
    <property type="match status" value="1"/>
</dbReference>
<dbReference type="PATRIC" id="fig|37636.3.peg.65"/>
<dbReference type="AlphaFoldDB" id="A0A0N0IQV7"/>
<dbReference type="SMART" id="SM00387">
    <property type="entry name" value="HATPase_c"/>
    <property type="match status" value="1"/>
</dbReference>
<dbReference type="Proteomes" id="UP000053099">
    <property type="component" value="Unassembled WGS sequence"/>
</dbReference>
<evidence type="ECO:0000313" key="10">
    <source>
        <dbReference type="EMBL" id="KPD32138.1"/>
    </source>
</evidence>
<dbReference type="CDD" id="cd16917">
    <property type="entry name" value="HATPase_UhpB-NarQ-NarX-like"/>
    <property type="match status" value="1"/>
</dbReference>
<keyword evidence="8" id="KW-0902">Two-component regulatory system</keyword>
<dbReference type="Gene3D" id="1.20.5.1930">
    <property type="match status" value="1"/>
</dbReference>
<reference evidence="10 11" key="1">
    <citation type="submission" date="2015-09" db="EMBL/GenBank/DDBJ databases">
        <title>Draft genome sequence of Thermus scotoductus strain K1 isolated from a geothermal spring in Nagorno-Karabakh, Armenia.</title>
        <authorList>
            <person name="Saghatelyan A."/>
            <person name="Poghosyan L."/>
            <person name="Panosyan H."/>
            <person name="Birkeland N.-K."/>
        </authorList>
    </citation>
    <scope>NUCLEOTIDE SEQUENCE [LARGE SCALE GENOMIC DNA]</scope>
    <source>
        <strain evidence="10 11">K1</strain>
    </source>
</reference>
<keyword evidence="4" id="KW-0808">Transferase</keyword>
<evidence type="ECO:0000256" key="5">
    <source>
        <dbReference type="ARBA" id="ARBA00022741"/>
    </source>
</evidence>
<dbReference type="SUPFAM" id="SSF55874">
    <property type="entry name" value="ATPase domain of HSP90 chaperone/DNA topoisomerase II/histidine kinase"/>
    <property type="match status" value="1"/>
</dbReference>
<dbReference type="InterPro" id="IPR011712">
    <property type="entry name" value="Sig_transdc_His_kin_sub3_dim/P"/>
</dbReference>
<keyword evidence="7" id="KW-0067">ATP-binding</keyword>
<dbReference type="Pfam" id="PF02518">
    <property type="entry name" value="HATPase_c"/>
    <property type="match status" value="1"/>
</dbReference>
<dbReference type="EC" id="2.7.13.3" evidence="2"/>
<evidence type="ECO:0000256" key="8">
    <source>
        <dbReference type="ARBA" id="ARBA00023012"/>
    </source>
</evidence>
<dbReference type="PANTHER" id="PTHR24421">
    <property type="entry name" value="NITRATE/NITRITE SENSOR PROTEIN NARX-RELATED"/>
    <property type="match status" value="1"/>
</dbReference>
<evidence type="ECO:0000313" key="11">
    <source>
        <dbReference type="Proteomes" id="UP000053099"/>
    </source>
</evidence>
<evidence type="ECO:0000256" key="3">
    <source>
        <dbReference type="ARBA" id="ARBA00022553"/>
    </source>
</evidence>
<evidence type="ECO:0000256" key="4">
    <source>
        <dbReference type="ARBA" id="ARBA00022679"/>
    </source>
</evidence>
<proteinExistence type="predicted"/>
<dbReference type="GO" id="GO:0016020">
    <property type="term" value="C:membrane"/>
    <property type="evidence" value="ECO:0007669"/>
    <property type="project" value="InterPro"/>
</dbReference>
<feature type="domain" description="Histidine kinase" evidence="9">
    <location>
        <begin position="140"/>
        <end position="321"/>
    </location>
</feature>
<keyword evidence="3" id="KW-0597">Phosphoprotein</keyword>
<dbReference type="GO" id="GO:0005524">
    <property type="term" value="F:ATP binding"/>
    <property type="evidence" value="ECO:0007669"/>
    <property type="project" value="UniProtKB-KW"/>
</dbReference>
<dbReference type="Pfam" id="PF07730">
    <property type="entry name" value="HisKA_3"/>
    <property type="match status" value="1"/>
</dbReference>
<dbReference type="Gene3D" id="3.30.565.10">
    <property type="entry name" value="Histidine kinase-like ATPase, C-terminal domain"/>
    <property type="match status" value="1"/>
</dbReference>
<gene>
    <name evidence="10" type="ORF">AN926_05035</name>
</gene>
<comment type="catalytic activity">
    <reaction evidence="1">
        <text>ATP + protein L-histidine = ADP + protein N-phospho-L-histidine.</text>
        <dbReference type="EC" id="2.7.13.3"/>
    </reaction>
</comment>
<evidence type="ECO:0000256" key="2">
    <source>
        <dbReference type="ARBA" id="ARBA00012438"/>
    </source>
</evidence>
<evidence type="ECO:0000256" key="1">
    <source>
        <dbReference type="ARBA" id="ARBA00000085"/>
    </source>
</evidence>
<evidence type="ECO:0000256" key="6">
    <source>
        <dbReference type="ARBA" id="ARBA00022777"/>
    </source>
</evidence>
<dbReference type="PANTHER" id="PTHR24421:SF10">
    <property type="entry name" value="NITRATE_NITRITE SENSOR PROTEIN NARQ"/>
    <property type="match status" value="1"/>
</dbReference>
<dbReference type="InterPro" id="IPR005467">
    <property type="entry name" value="His_kinase_dom"/>
</dbReference>
<name>A0A0N0IQV7_THESC</name>
<dbReference type="GO" id="GO:0046983">
    <property type="term" value="F:protein dimerization activity"/>
    <property type="evidence" value="ECO:0007669"/>
    <property type="project" value="InterPro"/>
</dbReference>
<evidence type="ECO:0000256" key="7">
    <source>
        <dbReference type="ARBA" id="ARBA00022840"/>
    </source>
</evidence>
<sequence length="321" mass="35557">MDCRGLAEALVGARGRQEVFRRALAALEEAGVIRCGEAYWVGEGLSLFQMQACRTTCPLVARSRPLAEEALRRGEAVKEGSFVAIPVKQGEKTLAVVVLSLHEGREAPEALPSLLLLALKRPGLELAGRLLATQEEERRRVGRELHDGVGSLLTAALLTLKVAEKHPEKLPEARKRVAEALEEVRRLSRELRMPLLDDLGLKEALSRYLEEYRQHGLQVEAELDLPRLPKEKEVALFRVVQEALTNVLRHAQARRVSVRLWQEGDRLFGVVRDDGRGFDPEITPPSVGLLGMQERIQSLGGSFALRSKPGQGTEVEFGVPL</sequence>
<protein>
    <recommendedName>
        <fullName evidence="2">histidine kinase</fullName>
        <ecNumber evidence="2">2.7.13.3</ecNumber>
    </recommendedName>
</protein>
<dbReference type="InterPro" id="IPR003594">
    <property type="entry name" value="HATPase_dom"/>
</dbReference>
<dbReference type="GO" id="GO:0000155">
    <property type="term" value="F:phosphorelay sensor kinase activity"/>
    <property type="evidence" value="ECO:0007669"/>
    <property type="project" value="InterPro"/>
</dbReference>